<dbReference type="EMBL" id="BGPR01004622">
    <property type="protein sequence ID" value="GBN01482.1"/>
    <property type="molecule type" value="Genomic_DNA"/>
</dbReference>
<feature type="domain" description="Integrase catalytic" evidence="2">
    <location>
        <begin position="812"/>
        <end position="1007"/>
    </location>
</feature>
<dbReference type="GO" id="GO:0071897">
    <property type="term" value="P:DNA biosynthetic process"/>
    <property type="evidence" value="ECO:0007669"/>
    <property type="project" value="UniProtKB-ARBA"/>
</dbReference>
<dbReference type="InterPro" id="IPR008042">
    <property type="entry name" value="Retrotrans_Pao"/>
</dbReference>
<evidence type="ECO:0000313" key="3">
    <source>
        <dbReference type="EMBL" id="GBN01482.1"/>
    </source>
</evidence>
<dbReference type="PANTHER" id="PTHR47331:SF1">
    <property type="entry name" value="GAG-LIKE PROTEIN"/>
    <property type="match status" value="1"/>
</dbReference>
<accession>A0A4Y2KHP1</accession>
<dbReference type="PROSITE" id="PS50994">
    <property type="entry name" value="INTEGRASE"/>
    <property type="match status" value="1"/>
</dbReference>
<evidence type="ECO:0000259" key="2">
    <source>
        <dbReference type="PROSITE" id="PS50994"/>
    </source>
</evidence>
<gene>
    <name evidence="3" type="ORF">AVEN_259609_1</name>
</gene>
<dbReference type="Gene3D" id="3.30.420.10">
    <property type="entry name" value="Ribonuclease H-like superfamily/Ribonuclease H"/>
    <property type="match status" value="1"/>
</dbReference>
<keyword evidence="4" id="KW-1185">Reference proteome</keyword>
<dbReference type="InterPro" id="IPR001584">
    <property type="entry name" value="Integrase_cat-core"/>
</dbReference>
<reference evidence="3 4" key="1">
    <citation type="journal article" date="2019" name="Sci. Rep.">
        <title>Orb-weaving spider Araneus ventricosus genome elucidates the spidroin gene catalogue.</title>
        <authorList>
            <person name="Kono N."/>
            <person name="Nakamura H."/>
            <person name="Ohtoshi R."/>
            <person name="Moran D.A.P."/>
            <person name="Shinohara A."/>
            <person name="Yoshida Y."/>
            <person name="Fujiwara M."/>
            <person name="Mori M."/>
            <person name="Tomita M."/>
            <person name="Arakawa K."/>
        </authorList>
    </citation>
    <scope>NUCLEOTIDE SEQUENCE [LARGE SCALE GENOMIC DNA]</scope>
</reference>
<dbReference type="InterPro" id="IPR012337">
    <property type="entry name" value="RNaseH-like_sf"/>
</dbReference>
<name>A0A4Y2KHP1_ARAVE</name>
<feature type="region of interest" description="Disordered" evidence="1">
    <location>
        <begin position="53"/>
        <end position="80"/>
    </location>
</feature>
<dbReference type="InterPro" id="IPR036397">
    <property type="entry name" value="RNaseH_sf"/>
</dbReference>
<dbReference type="OrthoDB" id="6435153at2759"/>
<comment type="caution">
    <text evidence="3">The sequence shown here is derived from an EMBL/GenBank/DDBJ whole genome shotgun (WGS) entry which is preliminary data.</text>
</comment>
<evidence type="ECO:0000256" key="1">
    <source>
        <dbReference type="SAM" id="MobiDB-lite"/>
    </source>
</evidence>
<protein>
    <recommendedName>
        <fullName evidence="2">Integrase catalytic domain-containing protein</fullName>
    </recommendedName>
</protein>
<organism evidence="3 4">
    <name type="scientific">Araneus ventricosus</name>
    <name type="common">Orbweaver spider</name>
    <name type="synonym">Epeira ventricosa</name>
    <dbReference type="NCBI Taxonomy" id="182803"/>
    <lineage>
        <taxon>Eukaryota</taxon>
        <taxon>Metazoa</taxon>
        <taxon>Ecdysozoa</taxon>
        <taxon>Arthropoda</taxon>
        <taxon>Chelicerata</taxon>
        <taxon>Arachnida</taxon>
        <taxon>Araneae</taxon>
        <taxon>Araneomorphae</taxon>
        <taxon>Entelegynae</taxon>
        <taxon>Araneoidea</taxon>
        <taxon>Araneidae</taxon>
        <taxon>Araneus</taxon>
    </lineage>
</organism>
<dbReference type="PANTHER" id="PTHR47331">
    <property type="entry name" value="PHD-TYPE DOMAIN-CONTAINING PROTEIN"/>
    <property type="match status" value="1"/>
</dbReference>
<dbReference type="SUPFAM" id="SSF56672">
    <property type="entry name" value="DNA/RNA polymerases"/>
    <property type="match status" value="1"/>
</dbReference>
<dbReference type="GO" id="GO:0003676">
    <property type="term" value="F:nucleic acid binding"/>
    <property type="evidence" value="ECO:0007669"/>
    <property type="project" value="InterPro"/>
</dbReference>
<dbReference type="GO" id="GO:0015074">
    <property type="term" value="P:DNA integration"/>
    <property type="evidence" value="ECO:0007669"/>
    <property type="project" value="InterPro"/>
</dbReference>
<dbReference type="Proteomes" id="UP000499080">
    <property type="component" value="Unassembled WGS sequence"/>
</dbReference>
<sequence>MPNYLMLSVEEHIEVEKSYKLCFNCLHFHTVSNCKSKISCHCEKRRHKSLHFHKTDEWHQPVSAERNKQENRASGDSQNRGWLADAVNAPSRGGELSLNVNAPDFVQGSSLTLMSNNCNKQHSALLSTAVCYLIDESGKQVRLRCLLDAGSEMSFLKRDCVEMLGLKKEKTNILVSGLNDSSITAGLTPSNKFDVSIGDFSNIKLEDEKFNLPERVDMLLVSGGISRENENVIHCGFLKHEINLDQTLKQFWEIENVESDIPKSRESILCEEHFKHNHSRDKSGRYIVKMPLKENPDCLGKSRHIALKKLNSLWNRFVKDPELLTLYSNFMHEYLELGYMYEIIEIEEKSGSYYIPHLGIFRPESKTSPLRVVFNASTLTTAGNSLNSVQYNTGVIQDDLFAVMVRFRKRAFAFTADIKKMYRMILVHPSQRQLQRILWKDSYNGPMKTYELATVTYGTASAPFLAMRTLKQLAIDERKIYPAAAAVLERDLYMDDVLSGSDDLETAKNLQRELIDILSSGKMSLHKWCSNTAELAVNGESYPFSNPEETKTLGVVWKSKTDCFCFKVASEEFGVTKRLVLSTIARVFEPLAILGPVVTKAKIFLQKLWFLNLKWDDPLPAKEADEWLQFSSAFQNVNDIEVDRCILLPKPDLIEIHGFADASEAAYGAAVYCKSSSRSGKVSIKLIASKSRVSPIKRLTIPKLELCSDVLLAKLVTRVISTLKLDITNTFLWSDSMIVLCWLQKEPCYLKMFVANRVSEIQKLTIVDQWRHVSSQDNPADLISRGVDPDRLSESSLWWSGPEFLTHDSYPKRDIPSTVIQNYFSNELKNSNCSDSKCFSVLSDGVNNFANGLIALKCVHLELVTELTSEAFVATLKRFFSRRGKCSKLFSDNASNFVGSNQELRKLHGMVKNPDGILSGYLSSEGIDWKFLPPRAPNFGGLWEAGVKSFKHHLKRVVGNSKLTFEEFLIVTTQIEGILNSRPLVPLTTDIEDLNALTPAHFLIGRPINSIVEPNLFEIPECRLKIWQK</sequence>
<evidence type="ECO:0000313" key="4">
    <source>
        <dbReference type="Proteomes" id="UP000499080"/>
    </source>
</evidence>
<dbReference type="InterPro" id="IPR043502">
    <property type="entry name" value="DNA/RNA_pol_sf"/>
</dbReference>
<dbReference type="Pfam" id="PF05380">
    <property type="entry name" value="Peptidase_A17"/>
    <property type="match status" value="1"/>
</dbReference>
<feature type="compositionally biased region" description="Basic and acidic residues" evidence="1">
    <location>
        <begin position="53"/>
        <end position="73"/>
    </location>
</feature>
<proteinExistence type="predicted"/>
<dbReference type="SUPFAM" id="SSF53098">
    <property type="entry name" value="Ribonuclease H-like"/>
    <property type="match status" value="1"/>
</dbReference>
<dbReference type="AlphaFoldDB" id="A0A4Y2KHP1"/>
<dbReference type="GO" id="GO:0042575">
    <property type="term" value="C:DNA polymerase complex"/>
    <property type="evidence" value="ECO:0007669"/>
    <property type="project" value="UniProtKB-ARBA"/>
</dbReference>